<evidence type="ECO:0000256" key="10">
    <source>
        <dbReference type="ARBA" id="ARBA00048721"/>
    </source>
</evidence>
<dbReference type="PANTHER" id="PTHR39321">
    <property type="entry name" value="NICOTINATE-NUCLEOTIDE ADENYLYLTRANSFERASE-RELATED"/>
    <property type="match status" value="1"/>
</dbReference>
<comment type="function">
    <text evidence="1 11">Catalyzes the reversible adenylation of nicotinate mononucleotide (NaMN) to nicotinic acid adenine dinucleotide (NaAD).</text>
</comment>
<dbReference type="GO" id="GO:0009435">
    <property type="term" value="P:NAD+ biosynthetic process"/>
    <property type="evidence" value="ECO:0007669"/>
    <property type="project" value="UniProtKB-UniRule"/>
</dbReference>
<dbReference type="PANTHER" id="PTHR39321:SF3">
    <property type="entry name" value="PHOSPHOPANTETHEINE ADENYLYLTRANSFERASE"/>
    <property type="match status" value="1"/>
</dbReference>
<organism evidence="13 14">
    <name type="scientific">Oceanomicrobium pacificus</name>
    <dbReference type="NCBI Taxonomy" id="2692916"/>
    <lineage>
        <taxon>Bacteria</taxon>
        <taxon>Pseudomonadati</taxon>
        <taxon>Pseudomonadota</taxon>
        <taxon>Alphaproteobacteria</taxon>
        <taxon>Rhodobacterales</taxon>
        <taxon>Paracoccaceae</taxon>
        <taxon>Oceanomicrobium</taxon>
    </lineage>
</organism>
<dbReference type="GO" id="GO:0004515">
    <property type="term" value="F:nicotinate-nucleotide adenylyltransferase activity"/>
    <property type="evidence" value="ECO:0007669"/>
    <property type="project" value="UniProtKB-UniRule"/>
</dbReference>
<dbReference type="Pfam" id="PF01467">
    <property type="entry name" value="CTP_transf_like"/>
    <property type="match status" value="1"/>
</dbReference>
<evidence type="ECO:0000256" key="9">
    <source>
        <dbReference type="ARBA" id="ARBA00023027"/>
    </source>
</evidence>
<evidence type="ECO:0000256" key="1">
    <source>
        <dbReference type="ARBA" id="ARBA00002324"/>
    </source>
</evidence>
<dbReference type="AlphaFoldDB" id="A0A6B0TS17"/>
<keyword evidence="9 11" id="KW-0520">NAD</keyword>
<dbReference type="UniPathway" id="UPA00253">
    <property type="reaction ID" value="UER00332"/>
</dbReference>
<evidence type="ECO:0000256" key="7">
    <source>
        <dbReference type="ARBA" id="ARBA00022741"/>
    </source>
</evidence>
<evidence type="ECO:0000256" key="5">
    <source>
        <dbReference type="ARBA" id="ARBA00022679"/>
    </source>
</evidence>
<dbReference type="GO" id="GO:0005524">
    <property type="term" value="F:ATP binding"/>
    <property type="evidence" value="ECO:0007669"/>
    <property type="project" value="UniProtKB-KW"/>
</dbReference>
<evidence type="ECO:0000259" key="12">
    <source>
        <dbReference type="Pfam" id="PF01467"/>
    </source>
</evidence>
<evidence type="ECO:0000256" key="4">
    <source>
        <dbReference type="ARBA" id="ARBA00022642"/>
    </source>
</evidence>
<dbReference type="InterPro" id="IPR005248">
    <property type="entry name" value="NadD/NMNAT"/>
</dbReference>
<reference evidence="13 14" key="1">
    <citation type="submission" date="2019-12" db="EMBL/GenBank/DDBJ databases">
        <title>Strain KN286 was isolated from seawater, which was collected from Caroline Seamount in the tropical western Pacific.</title>
        <authorList>
            <person name="Wang Q."/>
        </authorList>
    </citation>
    <scope>NUCLEOTIDE SEQUENCE [LARGE SCALE GENOMIC DNA]</scope>
    <source>
        <strain evidence="13 14">KN286</strain>
    </source>
</reference>
<keyword evidence="4 11" id="KW-0662">Pyridine nucleotide biosynthesis</keyword>
<keyword evidence="6 11" id="KW-0548">Nucleotidyltransferase</keyword>
<comment type="similarity">
    <text evidence="3 11">Belongs to the NadD family.</text>
</comment>
<gene>
    <name evidence="11" type="primary">nadD</name>
    <name evidence="13" type="ORF">GSH16_04035</name>
</gene>
<dbReference type="CDD" id="cd02165">
    <property type="entry name" value="NMNAT"/>
    <property type="match status" value="1"/>
</dbReference>
<keyword evidence="5 11" id="KW-0808">Transferase</keyword>
<dbReference type="NCBIfam" id="TIGR00482">
    <property type="entry name" value="nicotinate (nicotinamide) nucleotide adenylyltransferase"/>
    <property type="match status" value="1"/>
</dbReference>
<evidence type="ECO:0000256" key="6">
    <source>
        <dbReference type="ARBA" id="ARBA00022695"/>
    </source>
</evidence>
<accession>A0A6B0TS17</accession>
<evidence type="ECO:0000256" key="8">
    <source>
        <dbReference type="ARBA" id="ARBA00022840"/>
    </source>
</evidence>
<protein>
    <recommendedName>
        <fullName evidence="11">Probable nicotinate-nucleotide adenylyltransferase</fullName>
        <ecNumber evidence="11">2.7.7.18</ecNumber>
    </recommendedName>
    <alternativeName>
        <fullName evidence="11">Deamido-NAD(+) diphosphorylase</fullName>
    </alternativeName>
    <alternativeName>
        <fullName evidence="11">Deamido-NAD(+) pyrophosphorylase</fullName>
    </alternativeName>
    <alternativeName>
        <fullName evidence="11">Nicotinate mononucleotide adenylyltransferase</fullName>
        <shortName evidence="11">NaMN adenylyltransferase</shortName>
    </alternativeName>
</protein>
<keyword evidence="8 11" id="KW-0067">ATP-binding</keyword>
<comment type="pathway">
    <text evidence="2 11">Cofactor biosynthesis; NAD(+) biosynthesis; deamido-NAD(+) from nicotinate D-ribonucleotide: step 1/1.</text>
</comment>
<evidence type="ECO:0000256" key="3">
    <source>
        <dbReference type="ARBA" id="ARBA00009014"/>
    </source>
</evidence>
<dbReference type="NCBIfam" id="NF000843">
    <property type="entry name" value="PRK00071.2-2"/>
    <property type="match status" value="1"/>
</dbReference>
<comment type="caution">
    <text evidence="13">The sequence shown here is derived from an EMBL/GenBank/DDBJ whole genome shotgun (WGS) entry which is preliminary data.</text>
</comment>
<dbReference type="InterPro" id="IPR004821">
    <property type="entry name" value="Cyt_trans-like"/>
</dbReference>
<dbReference type="NCBIfam" id="NF000845">
    <property type="entry name" value="PRK00071.2-4"/>
    <property type="match status" value="1"/>
</dbReference>
<dbReference type="EC" id="2.7.7.18" evidence="11"/>
<dbReference type="EMBL" id="WUWG01000001">
    <property type="protein sequence ID" value="MXU64605.1"/>
    <property type="molecule type" value="Genomic_DNA"/>
</dbReference>
<dbReference type="Gene3D" id="3.40.50.620">
    <property type="entry name" value="HUPs"/>
    <property type="match status" value="1"/>
</dbReference>
<proteinExistence type="inferred from homology"/>
<sequence>MMHGFPIAEPGLRVGLLGGSFDPPHSGHVHITRWALRRFDLDQVWWLVSPGNPLKAEGPASLERRMAACHAIIDHPKVVITDLEARIGTRYTAQTLDRIFRHYPGTRFVWLMGADNLVQFHKWDSWDWIMENVPIGVLSRPGEQIRAGLSPAARRYARYRRDARRARGLPFAEAPAWTLLTGRMVQESSTRIRDAGHWPR</sequence>
<feature type="domain" description="Cytidyltransferase-like" evidence="12">
    <location>
        <begin position="16"/>
        <end position="194"/>
    </location>
</feature>
<keyword evidence="7 11" id="KW-0547">Nucleotide-binding</keyword>
<name>A0A6B0TS17_9RHOB</name>
<dbReference type="Proteomes" id="UP000436016">
    <property type="component" value="Unassembled WGS sequence"/>
</dbReference>
<dbReference type="InterPro" id="IPR014729">
    <property type="entry name" value="Rossmann-like_a/b/a_fold"/>
</dbReference>
<dbReference type="NCBIfam" id="TIGR00125">
    <property type="entry name" value="cyt_tran_rel"/>
    <property type="match status" value="1"/>
</dbReference>
<dbReference type="SUPFAM" id="SSF52374">
    <property type="entry name" value="Nucleotidylyl transferase"/>
    <property type="match status" value="1"/>
</dbReference>
<evidence type="ECO:0000313" key="14">
    <source>
        <dbReference type="Proteomes" id="UP000436016"/>
    </source>
</evidence>
<evidence type="ECO:0000256" key="2">
    <source>
        <dbReference type="ARBA" id="ARBA00005019"/>
    </source>
</evidence>
<evidence type="ECO:0000313" key="13">
    <source>
        <dbReference type="EMBL" id="MXU64605.1"/>
    </source>
</evidence>
<keyword evidence="14" id="KW-1185">Reference proteome</keyword>
<evidence type="ECO:0000256" key="11">
    <source>
        <dbReference type="HAMAP-Rule" id="MF_00244"/>
    </source>
</evidence>
<comment type="catalytic activity">
    <reaction evidence="10 11">
        <text>nicotinate beta-D-ribonucleotide + ATP + H(+) = deamido-NAD(+) + diphosphate</text>
        <dbReference type="Rhea" id="RHEA:22860"/>
        <dbReference type="ChEBI" id="CHEBI:15378"/>
        <dbReference type="ChEBI" id="CHEBI:30616"/>
        <dbReference type="ChEBI" id="CHEBI:33019"/>
        <dbReference type="ChEBI" id="CHEBI:57502"/>
        <dbReference type="ChEBI" id="CHEBI:58437"/>
        <dbReference type="EC" id="2.7.7.18"/>
    </reaction>
</comment>
<dbReference type="HAMAP" id="MF_00244">
    <property type="entry name" value="NaMN_adenylyltr"/>
    <property type="match status" value="1"/>
</dbReference>